<dbReference type="STRING" id="40754.THII_1607"/>
<dbReference type="HOGENOM" id="CLU_193486_0_0_6"/>
<organism evidence="1 2">
    <name type="scientific">Thioploca ingrica</name>
    <dbReference type="NCBI Taxonomy" id="40754"/>
    <lineage>
        <taxon>Bacteria</taxon>
        <taxon>Pseudomonadati</taxon>
        <taxon>Pseudomonadota</taxon>
        <taxon>Gammaproteobacteria</taxon>
        <taxon>Thiotrichales</taxon>
        <taxon>Thiotrichaceae</taxon>
        <taxon>Thioploca</taxon>
    </lineage>
</organism>
<reference evidence="1 2" key="1">
    <citation type="journal article" date="2014" name="ISME J.">
        <title>Ecophysiology of Thioploca ingrica as revealed by the complete genome sequence supplemented with proteomic evidence.</title>
        <authorList>
            <person name="Kojima H."/>
            <person name="Ogura Y."/>
            <person name="Yamamoto N."/>
            <person name="Togashi T."/>
            <person name="Mori H."/>
            <person name="Watanabe T."/>
            <person name="Nemoto F."/>
            <person name="Kurokawa K."/>
            <person name="Hayashi T."/>
            <person name="Fukui M."/>
        </authorList>
    </citation>
    <scope>NUCLEOTIDE SEQUENCE [LARGE SCALE GENOMIC DNA]</scope>
</reference>
<dbReference type="KEGG" id="tig:THII_1607"/>
<keyword evidence="2" id="KW-1185">Reference proteome</keyword>
<dbReference type="Proteomes" id="UP000031623">
    <property type="component" value="Chromosome"/>
</dbReference>
<dbReference type="AlphaFoldDB" id="A0A090AFR1"/>
<accession>A0A090AFR1</accession>
<evidence type="ECO:0000313" key="2">
    <source>
        <dbReference type="Proteomes" id="UP000031623"/>
    </source>
</evidence>
<evidence type="ECO:0000313" key="1">
    <source>
        <dbReference type="EMBL" id="BAP55904.1"/>
    </source>
</evidence>
<dbReference type="EMBL" id="AP014633">
    <property type="protein sequence ID" value="BAP55904.1"/>
    <property type="molecule type" value="Genomic_DNA"/>
</dbReference>
<sequence length="73" mass="8475">MKRTANAIEEIRFLESKVAKLDNDSFSKFRDWFIQFDQARWDKKLEADSNAGKLDFLINAALAEHQAGKTRDL</sequence>
<protein>
    <submittedName>
        <fullName evidence="1">Uncharacterized protein</fullName>
    </submittedName>
</protein>
<proteinExistence type="predicted"/>
<name>A0A090AFR1_9GAMM</name>
<gene>
    <name evidence="1" type="ORF">THII_1607</name>
</gene>